<feature type="compositionally biased region" description="Basic and acidic residues" evidence="3">
    <location>
        <begin position="927"/>
        <end position="941"/>
    </location>
</feature>
<dbReference type="InterPro" id="IPR005532">
    <property type="entry name" value="SUMF_dom"/>
</dbReference>
<dbReference type="InterPro" id="IPR016187">
    <property type="entry name" value="CTDL_fold"/>
</dbReference>
<dbReference type="RefSeq" id="XP_037156934.1">
    <property type="nucleotide sequence ID" value="XM_037298299.1"/>
</dbReference>
<dbReference type="SUPFAM" id="SSF56436">
    <property type="entry name" value="C-type lectin-like"/>
    <property type="match status" value="1"/>
</dbReference>
<comment type="caution">
    <text evidence="6">The sequence shown here is derived from an EMBL/GenBank/DDBJ whole genome shotgun (WGS) entry which is preliminary data.</text>
</comment>
<feature type="domain" description="Sulfatase-modifying factor enzyme-like" evidence="4">
    <location>
        <begin position="527"/>
        <end position="832"/>
    </location>
</feature>
<keyword evidence="2" id="KW-0808">Transferase</keyword>
<evidence type="ECO:0000256" key="3">
    <source>
        <dbReference type="SAM" id="MobiDB-lite"/>
    </source>
</evidence>
<protein>
    <submittedName>
        <fullName evidence="6">Uncharacterized protein</fullName>
    </submittedName>
</protein>
<dbReference type="EMBL" id="JACCJB010000003">
    <property type="protein sequence ID" value="KAF6229292.1"/>
    <property type="molecule type" value="Genomic_DNA"/>
</dbReference>
<accession>A0A8H6KYW8</accession>
<keyword evidence="7" id="KW-1185">Reference proteome</keyword>
<dbReference type="NCBIfam" id="TIGR03439">
    <property type="entry name" value="methyl_EasF"/>
    <property type="match status" value="1"/>
</dbReference>
<feature type="region of interest" description="Disordered" evidence="3">
    <location>
        <begin position="911"/>
        <end position="971"/>
    </location>
</feature>
<name>A0A8H6KYW8_9LECA</name>
<dbReference type="GO" id="GO:0032259">
    <property type="term" value="P:methylation"/>
    <property type="evidence" value="ECO:0007669"/>
    <property type="project" value="UniProtKB-KW"/>
</dbReference>
<evidence type="ECO:0000313" key="6">
    <source>
        <dbReference type="EMBL" id="KAF6229292.1"/>
    </source>
</evidence>
<keyword evidence="1" id="KW-0489">Methyltransferase</keyword>
<feature type="domain" description="Histidine-specific methyltransferase SAM-dependent" evidence="5">
    <location>
        <begin position="27"/>
        <end position="329"/>
    </location>
</feature>
<feature type="region of interest" description="Disordered" evidence="3">
    <location>
        <begin position="1176"/>
        <end position="1252"/>
    </location>
</feature>
<evidence type="ECO:0000259" key="5">
    <source>
        <dbReference type="Pfam" id="PF10017"/>
    </source>
</evidence>
<dbReference type="InterPro" id="IPR051128">
    <property type="entry name" value="EgtD_Methyltrsf_superfamily"/>
</dbReference>
<evidence type="ECO:0000256" key="1">
    <source>
        <dbReference type="ARBA" id="ARBA00022603"/>
    </source>
</evidence>
<dbReference type="Pfam" id="PF03781">
    <property type="entry name" value="FGE-sulfatase"/>
    <property type="match status" value="1"/>
</dbReference>
<dbReference type="InterPro" id="IPR017805">
    <property type="entry name" value="SAM_MeTrfase_EasF-type_put"/>
</dbReference>
<dbReference type="InterPro" id="IPR019257">
    <property type="entry name" value="MeTrfase_dom"/>
</dbReference>
<gene>
    <name evidence="6" type="ORF">HO133_007408</name>
</gene>
<dbReference type="Pfam" id="PF10017">
    <property type="entry name" value="Methyltransf_33"/>
    <property type="match status" value="1"/>
</dbReference>
<dbReference type="Gene3D" id="3.40.50.150">
    <property type="entry name" value="Vaccinia Virus protein VP39"/>
    <property type="match status" value="1"/>
</dbReference>
<evidence type="ECO:0000256" key="2">
    <source>
        <dbReference type="ARBA" id="ARBA00022679"/>
    </source>
</evidence>
<dbReference type="PANTHER" id="PTHR43397">
    <property type="entry name" value="ERGOTHIONEINE BIOSYNTHESIS PROTEIN 1"/>
    <property type="match status" value="1"/>
</dbReference>
<feature type="compositionally biased region" description="Polar residues" evidence="3">
    <location>
        <begin position="1213"/>
        <end position="1239"/>
    </location>
</feature>
<dbReference type="InterPro" id="IPR042095">
    <property type="entry name" value="SUMF_sf"/>
</dbReference>
<dbReference type="GeneID" id="59335807"/>
<sequence>MALQNGHRDVSIVDIRQGELNISLVDEIRQKLNPGKGQERRMPTLLLYDEEGLQLFEEITYLEEYYLTNAEIETLTSHAEAIARVIEPGSQVIELGSGNLRKVSILLQAFERVKKEIDYYALDLSWPELKRTLSAVNGVYKHVRCHGLFGTYDDGLAWMKETANLGIPKCILWMGSSIGNLERTEAVDFLRGCSEVLQGQDSMLIGIDACHESDKVYRAYNDKRGTTHEFILNGLKHANKLMGKEVFREDDWKVMGEYDEVARRHQAFYTPVRDVVVEGTLIRAGEKIRVEESYKYSLLQSDELWQRAGLMVQARFGNRINDYHLHLVSKQAFSYPLKANEYAAQPVPSLHEFEQLWAAWDVVTRHMIPEKELLSKPIKLRNCCLFYLGHIPAFLDMHLTRATGDAATKPSSYHHMFERGIDPDVDNPENCHAHSEIPDEWPPIGEIFDYQERVRNRTRSLFADRGLETNRLLGRALWIGFEHEAMHLETLLYMLLQSDRTLPPPGVAPDFVALGKQAREAAIPNQWIPIPASTINVGLEDPENDDGPNRHFGWDNEKPQRLLDVPAFEAQARPLTNEDYARYLYHTGQDAVPVSWISEGSHHSPPVYQREAPVDGHSSYQNGLSPPLTNAYLTGKSVRTVYGPISLEYALDWPVFASYDELSRCATWMNGRIPSVQEVRSIYNYVDPNKNKKTDSINTKKISAVNGHLSNEGVEISPPPHHLRNGASGAEKSLDPYELFADLEGCNVGFKHFHPMPVTQNGNQLSGQGNMGGVWEWTSSPLERHEGFEPMTLYPAYTDDFFDGKHNVVLGGSWATHPRIAGRKTFVNWYQRNYPITITDWNTNVEPAQLCCRRKLILPPIQKAKLTSLDHAPKERVSGFTKSCLNTIEAHSKRHLEISEIIKAIRRLEGSPSTESPLYNNKRKGKKRDDSNLDHSNDGSEHVGGVDPERDVEWDSNSSTLNNDDDDDAKERKQCWSGIMENADARKAAKAERKAAKHQVLFDVTTQEELATVEKALHPESEHQASAVSKSQGLADNRTIDENIGFNASTFKWSKLQLGLHVKKIAKSNDSKQKPSTPQQDNKILSPIFTSLGIDTNLSKASKGRKSLDARLRAAILGDLVAFENDQVETMQRMAGYWRYANRRIYNEMVRNNQLWDWATGEKLPEIREEVELDVVEEEDENAEEASNLVRETGGQIPENWDDPDFELPADQTGLSLTPLSDRSNSNGEVGRSGTLTKQSHADRDTKLDQEIDESTRDCITNTPIPKFSFSPGRLPGQTLSFKVLSPLSSNDDWEALLDESGNHTKEGSQVLGSPTPRSPLSPMTSNPKHEKGFLGVKDTRVFAKAIRKVPPPFQDTPRAPQPIRVLLAPATPNRDTPDVLNRFGALNHETPAPCEEAKKADPPLVKSVLKIPAKPIVKTLAIHDEQDEWKTLRRGAKGKIWAKGGPAVALREKAALNVHAKKFAGGKSFAAAVKRGL</sequence>
<reference evidence="6 7" key="1">
    <citation type="journal article" date="2020" name="Genomics">
        <title>Complete, high-quality genomes from long-read metagenomic sequencing of two wolf lichen thalli reveals enigmatic genome architecture.</title>
        <authorList>
            <person name="McKenzie S.K."/>
            <person name="Walston R.F."/>
            <person name="Allen J.L."/>
        </authorList>
    </citation>
    <scope>NUCLEOTIDE SEQUENCE [LARGE SCALE GENOMIC DNA]</scope>
    <source>
        <strain evidence="6">WasteWater1</strain>
    </source>
</reference>
<evidence type="ECO:0000313" key="7">
    <source>
        <dbReference type="Proteomes" id="UP000593566"/>
    </source>
</evidence>
<proteinExistence type="predicted"/>
<feature type="compositionally biased region" description="Basic and acidic residues" evidence="3">
    <location>
        <begin position="1240"/>
        <end position="1252"/>
    </location>
</feature>
<evidence type="ECO:0000259" key="4">
    <source>
        <dbReference type="Pfam" id="PF03781"/>
    </source>
</evidence>
<dbReference type="InterPro" id="IPR029063">
    <property type="entry name" value="SAM-dependent_MTases_sf"/>
</dbReference>
<organism evidence="6 7">
    <name type="scientific">Letharia lupina</name>
    <dbReference type="NCBI Taxonomy" id="560253"/>
    <lineage>
        <taxon>Eukaryota</taxon>
        <taxon>Fungi</taxon>
        <taxon>Dikarya</taxon>
        <taxon>Ascomycota</taxon>
        <taxon>Pezizomycotina</taxon>
        <taxon>Lecanoromycetes</taxon>
        <taxon>OSLEUM clade</taxon>
        <taxon>Lecanoromycetidae</taxon>
        <taxon>Lecanorales</taxon>
        <taxon>Lecanorineae</taxon>
        <taxon>Parmeliaceae</taxon>
        <taxon>Letharia</taxon>
    </lineage>
</organism>
<feature type="region of interest" description="Disordered" evidence="3">
    <location>
        <begin position="1303"/>
        <end position="1332"/>
    </location>
</feature>
<dbReference type="Gene3D" id="3.90.1580.10">
    <property type="entry name" value="paralog of FGE (formylglycine-generating enzyme)"/>
    <property type="match status" value="1"/>
</dbReference>
<dbReference type="Proteomes" id="UP000593566">
    <property type="component" value="Unassembled WGS sequence"/>
</dbReference>
<dbReference type="PANTHER" id="PTHR43397:SF1">
    <property type="entry name" value="ERGOTHIONEINE BIOSYNTHESIS PROTEIN 1"/>
    <property type="match status" value="1"/>
</dbReference>
<dbReference type="GO" id="GO:0008168">
    <property type="term" value="F:methyltransferase activity"/>
    <property type="evidence" value="ECO:0007669"/>
    <property type="project" value="UniProtKB-KW"/>
</dbReference>